<evidence type="ECO:0000256" key="1">
    <source>
        <dbReference type="SAM" id="MobiDB-lite"/>
    </source>
</evidence>
<feature type="chain" id="PRO_5040898375" evidence="2">
    <location>
        <begin position="35"/>
        <end position="516"/>
    </location>
</feature>
<dbReference type="EMBL" id="JAPNKE010000002">
    <property type="protein sequence ID" value="MCY1005260.1"/>
    <property type="molecule type" value="Genomic_DNA"/>
</dbReference>
<proteinExistence type="predicted"/>
<feature type="compositionally biased region" description="Low complexity" evidence="1">
    <location>
        <begin position="436"/>
        <end position="473"/>
    </location>
</feature>
<dbReference type="Proteomes" id="UP001150924">
    <property type="component" value="Unassembled WGS sequence"/>
</dbReference>
<protein>
    <submittedName>
        <fullName evidence="3">Uncharacterized protein</fullName>
    </submittedName>
</protein>
<feature type="region of interest" description="Disordered" evidence="1">
    <location>
        <begin position="426"/>
        <end position="478"/>
    </location>
</feature>
<accession>A0A9X3IVV3</accession>
<sequence length="516" mass="55832">MFASIPVTPRRRSQGAGRSLVLLLVLLAACRRSAETAAPASVDAPQDKPTSELRRTYDLPAADAPWTAQDYQRARDGLVRLERERPDLLPRLDGPDAGWLRKLVALDAIDAAVRNTASPDELTALHLALADILQLYAARALTRGEFGPEYLAVVAAFFEESALRVDRLASDDASRRSFVEARFHLARGVHDVLASALSLPDTIAPAAAVATFAPLGDLVAPWFLPEERDRILDLADRLAAVDVPATELAALRTAFAPDREPHPRVDALAEELREHLEQQEAVLAAVAAGALQPVEVGREGSQVRWAFPDVGFSAVFPRRPNAQRQSFITVDGVAMTTRMLALKQPGDVSRLVTCSARARPVAGRTPADELRGIADTMRLQDVRAIEVEGTAGLEGTLTTDKAHGLVRAVTVADATCVIVGEVPRAGPRARRRAAPLRRLVPPRSRQRPLTGRPASAPKSRAASSTRSAPALPAVAERSRPLLRGSSWKTCPMEHVHETMFDSTCSPSRRCHGRAMR</sequence>
<evidence type="ECO:0000313" key="3">
    <source>
        <dbReference type="EMBL" id="MCY1005260.1"/>
    </source>
</evidence>
<keyword evidence="4" id="KW-1185">Reference proteome</keyword>
<name>A0A9X3IVV3_9BACT</name>
<gene>
    <name evidence="3" type="ORF">OV079_06675</name>
</gene>
<feature type="signal peptide" evidence="2">
    <location>
        <begin position="1"/>
        <end position="34"/>
    </location>
</feature>
<dbReference type="RefSeq" id="WP_267766902.1">
    <property type="nucleotide sequence ID" value="NZ_JAPNKE010000002.1"/>
</dbReference>
<keyword evidence="2" id="KW-0732">Signal</keyword>
<organism evidence="3 4">
    <name type="scientific">Nannocystis pusilla</name>
    <dbReference type="NCBI Taxonomy" id="889268"/>
    <lineage>
        <taxon>Bacteria</taxon>
        <taxon>Pseudomonadati</taxon>
        <taxon>Myxococcota</taxon>
        <taxon>Polyangia</taxon>
        <taxon>Nannocystales</taxon>
        <taxon>Nannocystaceae</taxon>
        <taxon>Nannocystis</taxon>
    </lineage>
</organism>
<evidence type="ECO:0000313" key="4">
    <source>
        <dbReference type="Proteomes" id="UP001150924"/>
    </source>
</evidence>
<evidence type="ECO:0000256" key="2">
    <source>
        <dbReference type="SAM" id="SignalP"/>
    </source>
</evidence>
<dbReference type="AlphaFoldDB" id="A0A9X3IVV3"/>
<reference evidence="3" key="1">
    <citation type="submission" date="2022-11" db="EMBL/GenBank/DDBJ databases">
        <title>Minimal conservation of predation-associated metabolite biosynthetic gene clusters underscores biosynthetic potential of Myxococcota including descriptions for ten novel species: Archangium lansinium sp. nov., Myxococcus landrumus sp. nov., Nannocystis bai.</title>
        <authorList>
            <person name="Ahearne A."/>
            <person name="Stevens C."/>
            <person name="Phillips K."/>
        </authorList>
    </citation>
    <scope>NUCLEOTIDE SEQUENCE</scope>
    <source>
        <strain evidence="3">Na p29</strain>
    </source>
</reference>
<comment type="caution">
    <text evidence="3">The sequence shown here is derived from an EMBL/GenBank/DDBJ whole genome shotgun (WGS) entry which is preliminary data.</text>
</comment>